<dbReference type="KEGG" id="tvd:SG34_025885"/>
<feature type="active site" description="Nucleophile" evidence="12">
    <location>
        <position position="111"/>
    </location>
</feature>
<keyword evidence="9 11" id="KW-0378">Hydrolase</keyword>
<dbReference type="NCBIfam" id="TIGR01249">
    <property type="entry name" value="pro_imino_pep_1"/>
    <property type="match status" value="1"/>
</dbReference>
<evidence type="ECO:0000256" key="10">
    <source>
        <dbReference type="ARBA" id="ARBA00029605"/>
    </source>
</evidence>
<dbReference type="AlphaFoldDB" id="A0AAE9Z1V8"/>
<dbReference type="RefSeq" id="WP_044842254.1">
    <property type="nucleotide sequence ID" value="NZ_CP059733.1"/>
</dbReference>
<sequence length="322" mass="36501">MSRTLYPKIAVTFQQWLDVGDGHQIYLEQSGNEKGIPVVYLHGGPGGGSSENHRRYFDPQKYRIILFDQRGCGRSKPSPSIKNNTLDHLIKDIETIREHLGIQQWLVTGGSWGTTLALAYGIRYPKQVLGFILRGIFLASAAECDWLYKPDGAACFYPEYYREFAGHLGGKYNSDVLGGYYQLLSSENEVAVIAASKAWYLWELRLSTIEHAHIGMAQVEDTHQALCMALLSSFYFTRQCFMEENYILDNIGQIQDIPAILLHGRYDMVCQLHIADHLCRQWRNAKLQILPCAGHSGFETQTIDAFCKATDTMANFLKEKES</sequence>
<dbReference type="PRINTS" id="PR00793">
    <property type="entry name" value="PROAMNOPTASE"/>
</dbReference>
<dbReference type="InterPro" id="IPR029058">
    <property type="entry name" value="AB_hydrolase_fold"/>
</dbReference>
<evidence type="ECO:0000256" key="2">
    <source>
        <dbReference type="ARBA" id="ARBA00004496"/>
    </source>
</evidence>
<name>A0AAE9Z1V8_9GAMM</name>
<comment type="similarity">
    <text evidence="3 11 13">Belongs to the peptidase S33 family.</text>
</comment>
<organism evidence="15 16">
    <name type="scientific">Thalassomonas viridans</name>
    <dbReference type="NCBI Taxonomy" id="137584"/>
    <lineage>
        <taxon>Bacteria</taxon>
        <taxon>Pseudomonadati</taxon>
        <taxon>Pseudomonadota</taxon>
        <taxon>Gammaproteobacteria</taxon>
        <taxon>Alteromonadales</taxon>
        <taxon>Colwelliaceae</taxon>
        <taxon>Thalassomonas</taxon>
    </lineage>
</organism>
<reference evidence="15 16" key="2">
    <citation type="journal article" date="2022" name="Mar. Drugs">
        <title>Bioassay-Guided Fractionation Leads to the Detection of Cholic Acid Generated by the Rare Thalassomonas sp.</title>
        <authorList>
            <person name="Pheiffer F."/>
            <person name="Schneider Y.K."/>
            <person name="Hansen E.H."/>
            <person name="Andersen J.H."/>
            <person name="Isaksson J."/>
            <person name="Busche T."/>
            <person name="R C."/>
            <person name="Kalinowski J."/>
            <person name="Zyl L.V."/>
            <person name="Trindade M."/>
        </authorList>
    </citation>
    <scope>NUCLEOTIDE SEQUENCE [LARGE SCALE GENOMIC DNA]</scope>
    <source>
        <strain evidence="15 16">XOM25</strain>
    </source>
</reference>
<dbReference type="PRINTS" id="PR00111">
    <property type="entry name" value="ABHYDROLASE"/>
</dbReference>
<evidence type="ECO:0000256" key="5">
    <source>
        <dbReference type="ARBA" id="ARBA00021843"/>
    </source>
</evidence>
<protein>
    <recommendedName>
        <fullName evidence="5 11">Proline iminopeptidase</fullName>
        <shortName evidence="11">PIP</shortName>
        <ecNumber evidence="4 11">3.4.11.5</ecNumber>
    </recommendedName>
    <alternativeName>
        <fullName evidence="10 11">Prolyl aminopeptidase</fullName>
    </alternativeName>
</protein>
<evidence type="ECO:0000256" key="8">
    <source>
        <dbReference type="ARBA" id="ARBA00022670"/>
    </source>
</evidence>
<accession>A0AAE9Z1V8</accession>
<proteinExistence type="inferred from homology"/>
<evidence type="ECO:0000256" key="1">
    <source>
        <dbReference type="ARBA" id="ARBA00001585"/>
    </source>
</evidence>
<dbReference type="InterPro" id="IPR002410">
    <property type="entry name" value="Peptidase_S33"/>
</dbReference>
<gene>
    <name evidence="15" type="primary">pip</name>
    <name evidence="15" type="ORF">SG34_025885</name>
</gene>
<evidence type="ECO:0000256" key="4">
    <source>
        <dbReference type="ARBA" id="ARBA00012568"/>
    </source>
</evidence>
<evidence type="ECO:0000313" key="16">
    <source>
        <dbReference type="Proteomes" id="UP000032352"/>
    </source>
</evidence>
<dbReference type="GO" id="GO:0006508">
    <property type="term" value="P:proteolysis"/>
    <property type="evidence" value="ECO:0007669"/>
    <property type="project" value="UniProtKB-KW"/>
</dbReference>
<dbReference type="InterPro" id="IPR005944">
    <property type="entry name" value="Pro_iminopeptidase"/>
</dbReference>
<dbReference type="PANTHER" id="PTHR43722:SF1">
    <property type="entry name" value="PROLINE IMINOPEPTIDASE"/>
    <property type="match status" value="1"/>
</dbReference>
<keyword evidence="6 11" id="KW-0031">Aminopeptidase</keyword>
<keyword evidence="7 11" id="KW-0963">Cytoplasm</keyword>
<evidence type="ECO:0000256" key="13">
    <source>
        <dbReference type="RuleBase" id="RU003421"/>
    </source>
</evidence>
<feature type="active site" description="Proton donor" evidence="12">
    <location>
        <position position="295"/>
    </location>
</feature>
<evidence type="ECO:0000313" key="15">
    <source>
        <dbReference type="EMBL" id="WDE04717.1"/>
    </source>
</evidence>
<dbReference type="PANTHER" id="PTHR43722">
    <property type="entry name" value="PROLINE IMINOPEPTIDASE"/>
    <property type="match status" value="1"/>
</dbReference>
<comment type="catalytic activity">
    <reaction evidence="1 11 13">
        <text>Release of N-terminal proline from a peptide.</text>
        <dbReference type="EC" id="3.4.11.5"/>
    </reaction>
</comment>
<reference evidence="15 16" key="1">
    <citation type="journal article" date="2015" name="Genome Announc.">
        <title>Draft Genome Sequences of Marine Isolates of Thalassomonas viridans and Thalassomonas actiniarum.</title>
        <authorList>
            <person name="Olonade I."/>
            <person name="van Zyl L.J."/>
            <person name="Trindade M."/>
        </authorList>
    </citation>
    <scope>NUCLEOTIDE SEQUENCE [LARGE SCALE GENOMIC DNA]</scope>
    <source>
        <strain evidence="15 16">XOM25</strain>
    </source>
</reference>
<dbReference type="Proteomes" id="UP000032352">
    <property type="component" value="Chromosome"/>
</dbReference>
<dbReference type="PIRSF" id="PIRSF006431">
    <property type="entry name" value="Pept_S33"/>
    <property type="match status" value="1"/>
</dbReference>
<dbReference type="InterPro" id="IPR000073">
    <property type="entry name" value="AB_hydrolase_1"/>
</dbReference>
<dbReference type="GO" id="GO:0005737">
    <property type="term" value="C:cytoplasm"/>
    <property type="evidence" value="ECO:0007669"/>
    <property type="project" value="UniProtKB-SubCell"/>
</dbReference>
<dbReference type="Pfam" id="PF00561">
    <property type="entry name" value="Abhydrolase_1"/>
    <property type="match status" value="1"/>
</dbReference>
<dbReference type="SUPFAM" id="SSF53474">
    <property type="entry name" value="alpha/beta-Hydrolases"/>
    <property type="match status" value="1"/>
</dbReference>
<evidence type="ECO:0000256" key="7">
    <source>
        <dbReference type="ARBA" id="ARBA00022490"/>
    </source>
</evidence>
<dbReference type="Gene3D" id="3.40.50.1820">
    <property type="entry name" value="alpha/beta hydrolase"/>
    <property type="match status" value="1"/>
</dbReference>
<comment type="subcellular location">
    <subcellularLocation>
        <location evidence="2 11">Cytoplasm</location>
    </subcellularLocation>
</comment>
<dbReference type="EMBL" id="CP059733">
    <property type="protein sequence ID" value="WDE04717.1"/>
    <property type="molecule type" value="Genomic_DNA"/>
</dbReference>
<evidence type="ECO:0000259" key="14">
    <source>
        <dbReference type="Pfam" id="PF00561"/>
    </source>
</evidence>
<keyword evidence="8 11" id="KW-0645">Protease</keyword>
<evidence type="ECO:0000256" key="12">
    <source>
        <dbReference type="PIRSR" id="PIRSR006431-1"/>
    </source>
</evidence>
<feature type="active site" evidence="12">
    <location>
        <position position="267"/>
    </location>
</feature>
<dbReference type="EC" id="3.4.11.5" evidence="4 11"/>
<dbReference type="GO" id="GO:0004177">
    <property type="term" value="F:aminopeptidase activity"/>
    <property type="evidence" value="ECO:0007669"/>
    <property type="project" value="UniProtKB-UniRule"/>
</dbReference>
<feature type="domain" description="AB hydrolase-1" evidence="14">
    <location>
        <begin position="37"/>
        <end position="300"/>
    </location>
</feature>
<evidence type="ECO:0000256" key="3">
    <source>
        <dbReference type="ARBA" id="ARBA00010088"/>
    </source>
</evidence>
<evidence type="ECO:0000256" key="6">
    <source>
        <dbReference type="ARBA" id="ARBA00022438"/>
    </source>
</evidence>
<keyword evidence="16" id="KW-1185">Reference proteome</keyword>
<evidence type="ECO:0000256" key="9">
    <source>
        <dbReference type="ARBA" id="ARBA00022801"/>
    </source>
</evidence>
<evidence type="ECO:0000256" key="11">
    <source>
        <dbReference type="PIRNR" id="PIRNR006431"/>
    </source>
</evidence>